<sequence length="1036" mass="118917">MYDHPESLDPLVPPPTIFPNRSIALFMGWHQISKSVASSKARSDDLIKNVLQHPDFKLEEMAGFRMDLGLNALDKYEENKGQQNELFPIDDCWRSKSVSISVPCDGVEHPSVDAAPQYEVHGIMMRPILGIIEAVFRDPLAEFMHIAPFQEFKQNADPMLAPERQYHELYASNAFIQAHKECLNLAKKNGNDKEVVVAALMLGSDGTLLTNFGSQSLWPVYLFFGNLSKYVRGKPSSMAVHHVAYLPKLPDDIHDWYSKTFGIEPTAETLAHLRRELFHAVWLIMLDDELMHAYLYGKDMEFWDNILRTVFPRFFTYSLDYLEKILLACIKNLSTCPCPRCLVSKSRVSELGTKRDIAIHTSFPRVDNPKVQEAIQDARIALYVDGTSFKSNSVTNPLGPWSLVPTRSSFSIRLYRFGVNFYALLAPDFLHEFELGVWKAVFIHLLRILRAVGDGALQILNERYRSFPTFGRDTIRKFSNNVSGLKKLAARDYEDLLQCAIPAFNELLPAPHRTIVRKLLFELATWHALAKLRRHSSSSLIELEASTFRLGKILQEAARKGGQKSGKGRKREFNLITYKLHALGHYVAYIRQMGTTDNYTSQHNEVAHKSPKAEFHRVSKAKEQYTAGLAKQEARNRAIFRVEQAQKLYKAKMKRNHGHMPWIPFQFIEALPLTSPDVHHHMSQQVKTQNRIDLRKWQAENKGDPALKNFVRKLKTHLLLRILGEAYDSNEHHFSDKDLEQVIIDRNVIYRHKVLRINYTTYDLRRQQDSINPRTHADIMILSHETEIAEGQVHHPYWYARVLGIFHCRVLHKAPGTNTLKSYDMEFLWIRWYGLDKTRKFGFQAKQLPRVGFVDEKKDKDLVSFGFLDPSQVIRAVHLIPDDALGRSNNNLGATFVRSDEDGLDWNYFFVNIFVDRDMFMRYRGGAAGHEAIREVVDQFLGDRDKIDLQYHDEHEEQAEELVELEDTAEELQNDEDKAEWALSTRDDGVGGDDEDYGYTQKLEEGDDGEEEEAGYGPEDGEGGEGELSALGYADL</sequence>
<dbReference type="Proteomes" id="UP001140091">
    <property type="component" value="Unassembled WGS sequence"/>
</dbReference>
<feature type="region of interest" description="Disordered" evidence="1">
    <location>
        <begin position="970"/>
        <end position="1036"/>
    </location>
</feature>
<gene>
    <name evidence="2" type="ORF">H1R20_g6981</name>
</gene>
<proteinExistence type="predicted"/>
<organism evidence="2 3">
    <name type="scientific">Candolleomyces eurysporus</name>
    <dbReference type="NCBI Taxonomy" id="2828524"/>
    <lineage>
        <taxon>Eukaryota</taxon>
        <taxon>Fungi</taxon>
        <taxon>Dikarya</taxon>
        <taxon>Basidiomycota</taxon>
        <taxon>Agaricomycotina</taxon>
        <taxon>Agaricomycetes</taxon>
        <taxon>Agaricomycetidae</taxon>
        <taxon>Agaricales</taxon>
        <taxon>Agaricineae</taxon>
        <taxon>Psathyrellaceae</taxon>
        <taxon>Candolleomyces</taxon>
    </lineage>
</organism>
<comment type="caution">
    <text evidence="2">The sequence shown here is derived from an EMBL/GenBank/DDBJ whole genome shotgun (WGS) entry which is preliminary data.</text>
</comment>
<keyword evidence="3" id="KW-1185">Reference proteome</keyword>
<reference evidence="2" key="1">
    <citation type="submission" date="2022-06" db="EMBL/GenBank/DDBJ databases">
        <title>Genome Sequence of Candolleomyces eurysporus.</title>
        <authorList>
            <person name="Buettner E."/>
        </authorList>
    </citation>
    <scope>NUCLEOTIDE SEQUENCE</scope>
    <source>
        <strain evidence="2">VTCC 930004</strain>
    </source>
</reference>
<protein>
    <submittedName>
        <fullName evidence="2">Uncharacterized protein</fullName>
    </submittedName>
</protein>
<evidence type="ECO:0000313" key="2">
    <source>
        <dbReference type="EMBL" id="KAJ2930121.1"/>
    </source>
</evidence>
<evidence type="ECO:0000313" key="3">
    <source>
        <dbReference type="Proteomes" id="UP001140091"/>
    </source>
</evidence>
<name>A0A9W8J826_9AGAR</name>
<accession>A0A9W8J826</accession>
<dbReference type="OrthoDB" id="2687259at2759"/>
<dbReference type="InterPro" id="IPR041078">
    <property type="entry name" value="Plavaka"/>
</dbReference>
<feature type="compositionally biased region" description="Basic and acidic residues" evidence="1">
    <location>
        <begin position="975"/>
        <end position="989"/>
    </location>
</feature>
<dbReference type="EMBL" id="JANBPK010000849">
    <property type="protein sequence ID" value="KAJ2930121.1"/>
    <property type="molecule type" value="Genomic_DNA"/>
</dbReference>
<feature type="compositionally biased region" description="Acidic residues" evidence="1">
    <location>
        <begin position="1005"/>
        <end position="1025"/>
    </location>
</feature>
<dbReference type="Pfam" id="PF18759">
    <property type="entry name" value="Plavaka"/>
    <property type="match status" value="1"/>
</dbReference>
<dbReference type="AlphaFoldDB" id="A0A9W8J826"/>
<evidence type="ECO:0000256" key="1">
    <source>
        <dbReference type="SAM" id="MobiDB-lite"/>
    </source>
</evidence>
<feature type="non-terminal residue" evidence="2">
    <location>
        <position position="1"/>
    </location>
</feature>